<proteinExistence type="predicted"/>
<organism evidence="1 2">
    <name type="scientific">Desulfoluna butyratoxydans</name>
    <dbReference type="NCBI Taxonomy" id="231438"/>
    <lineage>
        <taxon>Bacteria</taxon>
        <taxon>Pseudomonadati</taxon>
        <taxon>Thermodesulfobacteriota</taxon>
        <taxon>Desulfobacteria</taxon>
        <taxon>Desulfobacterales</taxon>
        <taxon>Desulfolunaceae</taxon>
        <taxon>Desulfoluna</taxon>
    </lineage>
</organism>
<evidence type="ECO:0000313" key="2">
    <source>
        <dbReference type="Proteomes" id="UP000507962"/>
    </source>
</evidence>
<dbReference type="EMBL" id="CAADHO010000012">
    <property type="protein sequence ID" value="VFQ46910.1"/>
    <property type="molecule type" value="Genomic_DNA"/>
</dbReference>
<evidence type="ECO:0000313" key="1">
    <source>
        <dbReference type="EMBL" id="VFQ46910.1"/>
    </source>
</evidence>
<gene>
    <name evidence="1" type="ORF">MSL71_45920</name>
</gene>
<reference evidence="1 2" key="1">
    <citation type="submission" date="2019-03" db="EMBL/GenBank/DDBJ databases">
        <authorList>
            <person name="Nijsse B."/>
        </authorList>
    </citation>
    <scope>NUCLEOTIDE SEQUENCE [LARGE SCALE GENOMIC DNA]</scope>
    <source>
        <strain evidence="1">Desulfoluna butyratoxydans MSL71</strain>
    </source>
</reference>
<protein>
    <submittedName>
        <fullName evidence="1">Uncharacterized protein</fullName>
    </submittedName>
</protein>
<dbReference type="AlphaFoldDB" id="A0A4U8YSI6"/>
<dbReference type="Proteomes" id="UP000507962">
    <property type="component" value="Unassembled WGS sequence"/>
</dbReference>
<name>A0A4U8YSI6_9BACT</name>
<sequence length="99" mass="10810">MNFQELVARDNAAFVNPGEFGTTVLWNGKPVYADVADGEVASTDHHGVNIRTRSVTLTSGDVAVPVPEEIVELDGEALRVKSVEDEFGLLEVTFYRNES</sequence>
<dbReference type="RefSeq" id="WP_180145659.1">
    <property type="nucleotide sequence ID" value="NZ_CAADHO010000012.1"/>
</dbReference>
<keyword evidence="2" id="KW-1185">Reference proteome</keyword>
<accession>A0A4U8YSI6</accession>